<accession>A0A7J7FZJ7</accession>
<evidence type="ECO:0000313" key="2">
    <source>
        <dbReference type="Proteomes" id="UP000593564"/>
    </source>
</evidence>
<dbReference type="SUPFAM" id="SSF53756">
    <property type="entry name" value="UDP-Glycosyltransferase/glycogen phosphorylase"/>
    <property type="match status" value="1"/>
</dbReference>
<evidence type="ECO:0000313" key="1">
    <source>
        <dbReference type="EMBL" id="KAF5933870.1"/>
    </source>
</evidence>
<keyword evidence="2" id="KW-1185">Reference proteome</keyword>
<sequence>MSMSTTPTNTGVHILVYPFPAQGHIIPLLDLTHMLLTRVLTVTVLAFPSHLPLLKPILSSHLSSSIQSLVLLLPNSFTSSQ</sequence>
<reference evidence="1 2" key="2">
    <citation type="submission" date="2020-07" db="EMBL/GenBank/DDBJ databases">
        <title>Genome assembly of wild tea tree DASZ reveals pedigree and selection history of tea varieties.</title>
        <authorList>
            <person name="Zhang W."/>
        </authorList>
    </citation>
    <scope>NUCLEOTIDE SEQUENCE [LARGE SCALE GENOMIC DNA]</scope>
    <source>
        <strain evidence="2">cv. G240</strain>
        <tissue evidence="1">Leaf</tissue>
    </source>
</reference>
<evidence type="ECO:0008006" key="3">
    <source>
        <dbReference type="Google" id="ProtNLM"/>
    </source>
</evidence>
<dbReference type="EMBL" id="JACBKZ010000014">
    <property type="protein sequence ID" value="KAF5933870.1"/>
    <property type="molecule type" value="Genomic_DNA"/>
</dbReference>
<organism evidence="1 2">
    <name type="scientific">Camellia sinensis</name>
    <name type="common">Tea plant</name>
    <name type="synonym">Thea sinensis</name>
    <dbReference type="NCBI Taxonomy" id="4442"/>
    <lineage>
        <taxon>Eukaryota</taxon>
        <taxon>Viridiplantae</taxon>
        <taxon>Streptophyta</taxon>
        <taxon>Embryophyta</taxon>
        <taxon>Tracheophyta</taxon>
        <taxon>Spermatophyta</taxon>
        <taxon>Magnoliopsida</taxon>
        <taxon>eudicotyledons</taxon>
        <taxon>Gunneridae</taxon>
        <taxon>Pentapetalae</taxon>
        <taxon>asterids</taxon>
        <taxon>Ericales</taxon>
        <taxon>Theaceae</taxon>
        <taxon>Camellia</taxon>
    </lineage>
</organism>
<dbReference type="Proteomes" id="UP000593564">
    <property type="component" value="Unassembled WGS sequence"/>
</dbReference>
<name>A0A7J7FZJ7_CAMSI</name>
<gene>
    <name evidence="1" type="ORF">HYC85_030041</name>
</gene>
<proteinExistence type="predicted"/>
<reference evidence="2" key="1">
    <citation type="journal article" date="2020" name="Nat. Commun.">
        <title>Genome assembly of wild tea tree DASZ reveals pedigree and selection history of tea varieties.</title>
        <authorList>
            <person name="Zhang W."/>
            <person name="Zhang Y."/>
            <person name="Qiu H."/>
            <person name="Guo Y."/>
            <person name="Wan H."/>
            <person name="Zhang X."/>
            <person name="Scossa F."/>
            <person name="Alseekh S."/>
            <person name="Zhang Q."/>
            <person name="Wang P."/>
            <person name="Xu L."/>
            <person name="Schmidt M.H."/>
            <person name="Jia X."/>
            <person name="Li D."/>
            <person name="Zhu A."/>
            <person name="Guo F."/>
            <person name="Chen W."/>
            <person name="Ni D."/>
            <person name="Usadel B."/>
            <person name="Fernie A.R."/>
            <person name="Wen W."/>
        </authorList>
    </citation>
    <scope>NUCLEOTIDE SEQUENCE [LARGE SCALE GENOMIC DNA]</scope>
    <source>
        <strain evidence="2">cv. G240</strain>
    </source>
</reference>
<dbReference type="AlphaFoldDB" id="A0A7J7FZJ7"/>
<comment type="caution">
    <text evidence="1">The sequence shown here is derived from an EMBL/GenBank/DDBJ whole genome shotgun (WGS) entry which is preliminary data.</text>
</comment>
<protein>
    <recommendedName>
        <fullName evidence="3">UDP-glycosyltransferase</fullName>
    </recommendedName>
</protein>
<dbReference type="Gene3D" id="3.40.50.2000">
    <property type="entry name" value="Glycogen Phosphorylase B"/>
    <property type="match status" value="1"/>
</dbReference>